<dbReference type="InterPro" id="IPR000639">
    <property type="entry name" value="Epox_hydrolase-like"/>
</dbReference>
<keyword evidence="6" id="KW-1185">Reference proteome</keyword>
<evidence type="ECO:0000256" key="2">
    <source>
        <dbReference type="ARBA" id="ARBA00038334"/>
    </source>
</evidence>
<name>A0ABD0JHE0_9CAEN</name>
<feature type="transmembrane region" description="Helical" evidence="3">
    <location>
        <begin position="12"/>
        <end position="33"/>
    </location>
</feature>
<sequence length="466" mass="52542">MSFFAKTALQVVSYCVGCLLATAVVLRMIVYAIRKGPRTLFSMKKRPSPPTCMQDPSLGVHGFAHLEDIRLHYVSNGSEDKPLMLLVHGFPEFWYSWRHQLREFKDDYRVVAVDQRGYGDSDKPTSVADYTVDKLANDLRQLIPALGYKKCVLVGHDWGGMAAWALAQTCPEMVDRLIIMNCPSTQAYSKHAASGFSQLKKSWYFSLFQVPYIPELNMRRSDMAVLKNLFTGRVMGLKSGVMSDEDVEAYKYTFQRGGFTAPINYIRALIRYPDFAFSRLTSPDLKVTCPTLIIWGCQDGALDTEMAALSAETVSGEVTVKYIEDCSHWTEMDQPELLQARSLLVVLVVVVMVMETEAWWNRYRHIAKAKKTKPQKLQAIAKKLAQDTSDGRRKRSVGLDDVTVDEIEDLESVCCDIYSLMDDNQHVDMEALTQFFHFVDDSNPDPIAAGDGNLNGEELGQFGNIL</sequence>
<dbReference type="InterPro" id="IPR000073">
    <property type="entry name" value="AB_hydrolase_1"/>
</dbReference>
<keyword evidence="1" id="KW-0378">Hydrolase</keyword>
<dbReference type="PRINTS" id="PR00111">
    <property type="entry name" value="ABHYDROLASE"/>
</dbReference>
<dbReference type="AlphaFoldDB" id="A0ABD0JHE0"/>
<feature type="non-terminal residue" evidence="5">
    <location>
        <position position="466"/>
    </location>
</feature>
<dbReference type="InterPro" id="IPR029058">
    <property type="entry name" value="AB_hydrolase_fold"/>
</dbReference>
<dbReference type="PRINTS" id="PR00412">
    <property type="entry name" value="EPOXHYDRLASE"/>
</dbReference>
<evidence type="ECO:0000313" key="5">
    <source>
        <dbReference type="EMBL" id="KAK7474120.1"/>
    </source>
</evidence>
<dbReference type="SUPFAM" id="SSF53474">
    <property type="entry name" value="alpha/beta-Hydrolases"/>
    <property type="match status" value="1"/>
</dbReference>
<evidence type="ECO:0000256" key="3">
    <source>
        <dbReference type="SAM" id="Phobius"/>
    </source>
</evidence>
<evidence type="ECO:0000256" key="1">
    <source>
        <dbReference type="ARBA" id="ARBA00022801"/>
    </source>
</evidence>
<keyword evidence="3" id="KW-0472">Membrane</keyword>
<dbReference type="EMBL" id="JACVVK020000447">
    <property type="protein sequence ID" value="KAK7474120.1"/>
    <property type="molecule type" value="Genomic_DNA"/>
</dbReference>
<keyword evidence="3" id="KW-1133">Transmembrane helix</keyword>
<keyword evidence="3" id="KW-0812">Transmembrane</keyword>
<dbReference type="Pfam" id="PF00561">
    <property type="entry name" value="Abhydrolase_1"/>
    <property type="match status" value="1"/>
</dbReference>
<comment type="caution">
    <text evidence="5">The sequence shown here is derived from an EMBL/GenBank/DDBJ whole genome shotgun (WGS) entry which is preliminary data.</text>
</comment>
<dbReference type="Proteomes" id="UP001519460">
    <property type="component" value="Unassembled WGS sequence"/>
</dbReference>
<dbReference type="GO" id="GO:0004301">
    <property type="term" value="F:epoxide hydrolase activity"/>
    <property type="evidence" value="ECO:0007669"/>
    <property type="project" value="UniProtKB-ARBA"/>
</dbReference>
<dbReference type="Gene3D" id="3.40.50.1820">
    <property type="entry name" value="alpha/beta hydrolase"/>
    <property type="match status" value="1"/>
</dbReference>
<evidence type="ECO:0000259" key="4">
    <source>
        <dbReference type="Pfam" id="PF00561"/>
    </source>
</evidence>
<protein>
    <recommendedName>
        <fullName evidence="4">AB hydrolase-1 domain-containing protein</fullName>
    </recommendedName>
</protein>
<organism evidence="5 6">
    <name type="scientific">Batillaria attramentaria</name>
    <dbReference type="NCBI Taxonomy" id="370345"/>
    <lineage>
        <taxon>Eukaryota</taxon>
        <taxon>Metazoa</taxon>
        <taxon>Spiralia</taxon>
        <taxon>Lophotrochozoa</taxon>
        <taxon>Mollusca</taxon>
        <taxon>Gastropoda</taxon>
        <taxon>Caenogastropoda</taxon>
        <taxon>Sorbeoconcha</taxon>
        <taxon>Cerithioidea</taxon>
        <taxon>Batillariidae</taxon>
        <taxon>Batillaria</taxon>
    </lineage>
</organism>
<evidence type="ECO:0000313" key="6">
    <source>
        <dbReference type="Proteomes" id="UP001519460"/>
    </source>
</evidence>
<dbReference type="PANTHER" id="PTHR43329">
    <property type="entry name" value="EPOXIDE HYDROLASE"/>
    <property type="match status" value="1"/>
</dbReference>
<accession>A0ABD0JHE0</accession>
<reference evidence="5 6" key="1">
    <citation type="journal article" date="2023" name="Sci. Data">
        <title>Genome assembly of the Korean intertidal mud-creeper Batillaria attramentaria.</title>
        <authorList>
            <person name="Patra A.K."/>
            <person name="Ho P.T."/>
            <person name="Jun S."/>
            <person name="Lee S.J."/>
            <person name="Kim Y."/>
            <person name="Won Y.J."/>
        </authorList>
    </citation>
    <scope>NUCLEOTIDE SEQUENCE [LARGE SCALE GENOMIC DNA]</scope>
    <source>
        <strain evidence="5">Wonlab-2016</strain>
    </source>
</reference>
<feature type="domain" description="AB hydrolase-1" evidence="4">
    <location>
        <begin position="82"/>
        <end position="331"/>
    </location>
</feature>
<comment type="similarity">
    <text evidence="2">Belongs to the AB hydrolase superfamily. Epoxide hydrolase family.</text>
</comment>
<gene>
    <name evidence="5" type="ORF">BaRGS_00034649</name>
</gene>
<proteinExistence type="inferred from homology"/>